<comment type="caution">
    <text evidence="1">The sequence shown here is derived from an EMBL/GenBank/DDBJ whole genome shotgun (WGS) entry which is preliminary data.</text>
</comment>
<keyword evidence="2" id="KW-1185">Reference proteome</keyword>
<accession>A0A016T9W3</accession>
<organism evidence="1 2">
    <name type="scientific">Ancylostoma ceylanicum</name>
    <dbReference type="NCBI Taxonomy" id="53326"/>
    <lineage>
        <taxon>Eukaryota</taxon>
        <taxon>Metazoa</taxon>
        <taxon>Ecdysozoa</taxon>
        <taxon>Nematoda</taxon>
        <taxon>Chromadorea</taxon>
        <taxon>Rhabditida</taxon>
        <taxon>Rhabditina</taxon>
        <taxon>Rhabditomorpha</taxon>
        <taxon>Strongyloidea</taxon>
        <taxon>Ancylostomatidae</taxon>
        <taxon>Ancylostomatinae</taxon>
        <taxon>Ancylostoma</taxon>
    </lineage>
</organism>
<sequence length="67" mass="7443">MYSGGRSSFYHRICPPRVSEDGQAARAFEDCSRDTHTNRPITAQQRTSCHAAVRRGKADGRCSMIQG</sequence>
<gene>
    <name evidence="1" type="primary">Acey_s0122.g1061</name>
    <name evidence="1" type="ORF">Y032_0122g1061</name>
</gene>
<evidence type="ECO:0000313" key="1">
    <source>
        <dbReference type="EMBL" id="EYB99462.1"/>
    </source>
</evidence>
<reference evidence="2" key="1">
    <citation type="journal article" date="2015" name="Nat. Genet.">
        <title>The genome and transcriptome of the zoonotic hookworm Ancylostoma ceylanicum identify infection-specific gene families.</title>
        <authorList>
            <person name="Schwarz E.M."/>
            <person name="Hu Y."/>
            <person name="Antoshechkin I."/>
            <person name="Miller M.M."/>
            <person name="Sternberg P.W."/>
            <person name="Aroian R.V."/>
        </authorList>
    </citation>
    <scope>NUCLEOTIDE SEQUENCE</scope>
    <source>
        <strain evidence="2">HY135</strain>
    </source>
</reference>
<dbReference type="AlphaFoldDB" id="A0A016T9W3"/>
<protein>
    <submittedName>
        <fullName evidence="1">Uncharacterized protein</fullName>
    </submittedName>
</protein>
<dbReference type="EMBL" id="JARK01001458">
    <property type="protein sequence ID" value="EYB99462.1"/>
    <property type="molecule type" value="Genomic_DNA"/>
</dbReference>
<name>A0A016T9W3_9BILA</name>
<proteinExistence type="predicted"/>
<evidence type="ECO:0000313" key="2">
    <source>
        <dbReference type="Proteomes" id="UP000024635"/>
    </source>
</evidence>
<dbReference type="Proteomes" id="UP000024635">
    <property type="component" value="Unassembled WGS sequence"/>
</dbReference>